<accession>A0AA88KKH4</accession>
<protein>
    <submittedName>
        <fullName evidence="2">Uncharacterized protein</fullName>
    </submittedName>
</protein>
<dbReference type="AlphaFoldDB" id="A0AA88KKH4"/>
<sequence>MPPTTASDKESTNDQPTTVQKEEKKDTIESSQDLFKQFLDEKDSKWIKEQQEEKTYSLSQILSDLTPEERIRHFVKFALSQNELYHSQISKSDRDDQYNEWKTVHVSDTNLLENLHHKNSKVARTLGEIIFKEDNPNLISLMNKLSDKPVIFVWKHKTIPWFKYVDQAEYIWKTAVDRVQRAHGEKLLEDRESILLEFAIQMSSGPSDWEIEICQEYDDKEDVDLNVEQSVYKFRKDSVFPNGLNIDSVGALIF</sequence>
<dbReference type="RefSeq" id="XP_044548319.1">
    <property type="nucleotide sequence ID" value="XM_044694947.1"/>
</dbReference>
<gene>
    <name evidence="2" type="ORF">C9374_005220</name>
</gene>
<evidence type="ECO:0000313" key="3">
    <source>
        <dbReference type="Proteomes" id="UP000816034"/>
    </source>
</evidence>
<comment type="caution">
    <text evidence="2">The sequence shown here is derived from an EMBL/GenBank/DDBJ whole genome shotgun (WGS) entry which is preliminary data.</text>
</comment>
<dbReference type="GeneID" id="68097675"/>
<keyword evidence="3" id="KW-1185">Reference proteome</keyword>
<organism evidence="2 3">
    <name type="scientific">Naegleria lovaniensis</name>
    <name type="common">Amoeba</name>
    <dbReference type="NCBI Taxonomy" id="51637"/>
    <lineage>
        <taxon>Eukaryota</taxon>
        <taxon>Discoba</taxon>
        <taxon>Heterolobosea</taxon>
        <taxon>Tetramitia</taxon>
        <taxon>Eutetramitia</taxon>
        <taxon>Vahlkampfiidae</taxon>
        <taxon>Naegleria</taxon>
    </lineage>
</organism>
<feature type="region of interest" description="Disordered" evidence="1">
    <location>
        <begin position="1"/>
        <end position="30"/>
    </location>
</feature>
<evidence type="ECO:0000256" key="1">
    <source>
        <dbReference type="SAM" id="MobiDB-lite"/>
    </source>
</evidence>
<dbReference type="Proteomes" id="UP000816034">
    <property type="component" value="Unassembled WGS sequence"/>
</dbReference>
<reference evidence="2 3" key="1">
    <citation type="journal article" date="2018" name="BMC Genomics">
        <title>The genome of Naegleria lovaniensis, the basis for a comparative approach to unravel pathogenicity factors of the human pathogenic amoeba N. fowleri.</title>
        <authorList>
            <person name="Liechti N."/>
            <person name="Schurch N."/>
            <person name="Bruggmann R."/>
            <person name="Wittwer M."/>
        </authorList>
    </citation>
    <scope>NUCLEOTIDE SEQUENCE [LARGE SCALE GENOMIC DNA]</scope>
    <source>
        <strain evidence="2 3">ATCC 30569</strain>
    </source>
</reference>
<evidence type="ECO:0000313" key="2">
    <source>
        <dbReference type="EMBL" id="KAG2382640.1"/>
    </source>
</evidence>
<proteinExistence type="predicted"/>
<dbReference type="EMBL" id="PYSW02000023">
    <property type="protein sequence ID" value="KAG2382640.1"/>
    <property type="molecule type" value="Genomic_DNA"/>
</dbReference>
<name>A0AA88KKH4_NAELO</name>